<gene>
    <name evidence="2" type="ORF">BN7_4009</name>
</gene>
<dbReference type="GO" id="GO:0033768">
    <property type="term" value="C:SUMO-targeted ubiquitin ligase complex"/>
    <property type="evidence" value="ECO:0007669"/>
    <property type="project" value="TreeGrafter"/>
</dbReference>
<dbReference type="eggNOG" id="ENOG502S9MS">
    <property type="taxonomic scope" value="Eukaryota"/>
</dbReference>
<dbReference type="STRING" id="1206466.K0KGY0"/>
<dbReference type="EC" id="6.3.2.-" evidence="2"/>
<organism evidence="2 3">
    <name type="scientific">Wickerhamomyces ciferrii (strain ATCC 14091 / BCRC 22168 / CBS 111 / JCM 3599 / NBRC 0793 / NRRL Y-1031 F-60-10)</name>
    <name type="common">Yeast</name>
    <name type="synonym">Pichia ciferrii</name>
    <dbReference type="NCBI Taxonomy" id="1206466"/>
    <lineage>
        <taxon>Eukaryota</taxon>
        <taxon>Fungi</taxon>
        <taxon>Dikarya</taxon>
        <taxon>Ascomycota</taxon>
        <taxon>Saccharomycotina</taxon>
        <taxon>Saccharomycetes</taxon>
        <taxon>Phaffomycetales</taxon>
        <taxon>Wickerhamomycetaceae</taxon>
        <taxon>Wickerhamomyces</taxon>
    </lineage>
</organism>
<dbReference type="AlphaFoldDB" id="K0KGY0"/>
<reference evidence="2 3" key="1">
    <citation type="journal article" date="2012" name="Eukaryot. Cell">
        <title>Draft genome sequence of Wickerhamomyces ciferrii NRRL Y-1031 F-60-10.</title>
        <authorList>
            <person name="Schneider J."/>
            <person name="Andrea H."/>
            <person name="Blom J."/>
            <person name="Jaenicke S."/>
            <person name="Ruckert C."/>
            <person name="Schorsch C."/>
            <person name="Szczepanowski R."/>
            <person name="Farwick M."/>
            <person name="Goesmann A."/>
            <person name="Puhler A."/>
            <person name="Schaffer S."/>
            <person name="Tauch A."/>
            <person name="Kohler T."/>
            <person name="Brinkrolf K."/>
        </authorList>
    </citation>
    <scope>NUCLEOTIDE SEQUENCE [LARGE SCALE GENOMIC DNA]</scope>
    <source>
        <strain evidence="3">ATCC 14091 / BCRC 22168 / CBS 111 / JCM 3599 / NBRC 0793 / NRRL Y-1031 F-60-10</strain>
    </source>
</reference>
<evidence type="ECO:0000256" key="1">
    <source>
        <dbReference type="SAM" id="MobiDB-lite"/>
    </source>
</evidence>
<evidence type="ECO:0000313" key="3">
    <source>
        <dbReference type="Proteomes" id="UP000009328"/>
    </source>
</evidence>
<feature type="region of interest" description="Disordered" evidence="1">
    <location>
        <begin position="162"/>
        <end position="193"/>
    </location>
</feature>
<accession>K0KGY0</accession>
<dbReference type="InParanoid" id="K0KGY0"/>
<feature type="region of interest" description="Disordered" evidence="1">
    <location>
        <begin position="73"/>
        <end position="98"/>
    </location>
</feature>
<dbReference type="GO" id="GO:0004842">
    <property type="term" value="F:ubiquitin-protein transferase activity"/>
    <property type="evidence" value="ECO:0007669"/>
    <property type="project" value="TreeGrafter"/>
</dbReference>
<feature type="region of interest" description="Disordered" evidence="1">
    <location>
        <begin position="115"/>
        <end position="134"/>
    </location>
</feature>
<dbReference type="PANTHER" id="PTHR28042:SF1">
    <property type="entry name" value="E3 UBIQUITIN-PROTEIN LIGASE COMPLEX SLX5-SLX8 SUBUNIT SLX5"/>
    <property type="match status" value="1"/>
</dbReference>
<name>K0KGY0_WICCF</name>
<dbReference type="EMBL" id="CAIF01000127">
    <property type="protein sequence ID" value="CCH44445.1"/>
    <property type="molecule type" value="Genomic_DNA"/>
</dbReference>
<keyword evidence="3" id="KW-1185">Reference proteome</keyword>
<comment type="caution">
    <text evidence="2">The sequence shown here is derived from an EMBL/GenBank/DDBJ whole genome shotgun (WGS) entry which is preliminary data.</text>
</comment>
<sequence>MSNPEVIDLIDSDGDDTIEVISEHHNNNNRDNLPLSQLHRPQQRNVIRLGSTGNAEDDDDGVEIVEERIDLQARRRQQERERERQSTTPGYMIHVPGGPIPAFTNEGSAEPERRSFQNARGPETGLHYRRPAFPASSDDAIRNRQREERLIHQGILRNRNPIFRDPRHLPVPHTPPLRNIRQRNNTSQRGPILRNGSRINFQWGNLGNLLFGDDDDDFDPTYRPGMIPPQFLGYPAGFQQFLAGAGAGFGAGGDNGGVDQHIMNLIEQRENQEADKKRSINENEASKYQRLCNEKIKTIKTPFSNKLDPEEEYVCLLCGVTLGEGIPKDFNGNIENIKLPILQEQNDVNAPYQAVNLVTDADRDLSKRIFMSTCGHTYCGRCVKNISTVKETLKELKRNKIIWKRNDQNIKNPFLYAPGKCCAPDCGVGLCARRRFTEVYI</sequence>
<feature type="compositionally biased region" description="Basic and acidic residues" evidence="1">
    <location>
        <begin position="73"/>
        <end position="85"/>
    </location>
</feature>
<protein>
    <submittedName>
        <fullName evidence="2">E3 ubiquitin-protein ligase</fullName>
        <ecNumber evidence="2">6.3.2.-</ecNumber>
    </submittedName>
</protein>
<evidence type="ECO:0000313" key="2">
    <source>
        <dbReference type="EMBL" id="CCH44445.1"/>
    </source>
</evidence>
<dbReference type="Proteomes" id="UP000009328">
    <property type="component" value="Unassembled WGS sequence"/>
</dbReference>
<dbReference type="PANTHER" id="PTHR28042">
    <property type="entry name" value="E3 UBIQUITIN-PROTEIN LIGASE COMPLEX SLX5-SLX8 SUBUNIT SLX5"/>
    <property type="match status" value="1"/>
</dbReference>
<dbReference type="HOGENOM" id="CLU_621437_0_0_1"/>
<dbReference type="InterPro" id="IPR038886">
    <property type="entry name" value="E3_SLX5/Rfp1"/>
</dbReference>
<proteinExistence type="predicted"/>